<feature type="transmembrane region" description="Helical" evidence="1">
    <location>
        <begin position="97"/>
        <end position="117"/>
    </location>
</feature>
<protein>
    <submittedName>
        <fullName evidence="2">Uncharacterized protein</fullName>
    </submittedName>
</protein>
<evidence type="ECO:0000313" key="3">
    <source>
        <dbReference type="Proteomes" id="UP000593892"/>
    </source>
</evidence>
<organism evidence="2 3">
    <name type="scientific">Paludibaculum fermentans</name>
    <dbReference type="NCBI Taxonomy" id="1473598"/>
    <lineage>
        <taxon>Bacteria</taxon>
        <taxon>Pseudomonadati</taxon>
        <taxon>Acidobacteriota</taxon>
        <taxon>Terriglobia</taxon>
        <taxon>Bryobacterales</taxon>
        <taxon>Bryobacteraceae</taxon>
        <taxon>Paludibaculum</taxon>
    </lineage>
</organism>
<keyword evidence="1" id="KW-0812">Transmembrane</keyword>
<evidence type="ECO:0000256" key="1">
    <source>
        <dbReference type="SAM" id="Phobius"/>
    </source>
</evidence>
<reference evidence="2 3" key="1">
    <citation type="submission" date="2020-10" db="EMBL/GenBank/DDBJ databases">
        <title>Complete genome sequence of Paludibaculum fermentans P105T, a facultatively anaerobic acidobacterium capable of dissimilatory Fe(III) reduction.</title>
        <authorList>
            <person name="Dedysh S.N."/>
            <person name="Beletsky A.V."/>
            <person name="Kulichevskaya I.S."/>
            <person name="Mardanov A.V."/>
            <person name="Ravin N.V."/>
        </authorList>
    </citation>
    <scope>NUCLEOTIDE SEQUENCE [LARGE SCALE GENOMIC DNA]</scope>
    <source>
        <strain evidence="2 3">P105</strain>
    </source>
</reference>
<proteinExistence type="predicted"/>
<feature type="transmembrane region" description="Helical" evidence="1">
    <location>
        <begin position="58"/>
        <end position="76"/>
    </location>
</feature>
<dbReference type="AlphaFoldDB" id="A0A7S7NN12"/>
<keyword evidence="1" id="KW-1133">Transmembrane helix</keyword>
<evidence type="ECO:0000313" key="2">
    <source>
        <dbReference type="EMBL" id="QOY86637.1"/>
    </source>
</evidence>
<keyword evidence="3" id="KW-1185">Reference proteome</keyword>
<feature type="transmembrane region" description="Helical" evidence="1">
    <location>
        <begin position="281"/>
        <end position="301"/>
    </location>
</feature>
<keyword evidence="1" id="KW-0472">Membrane</keyword>
<dbReference type="EMBL" id="CP063849">
    <property type="protein sequence ID" value="QOY86637.1"/>
    <property type="molecule type" value="Genomic_DNA"/>
</dbReference>
<dbReference type="Proteomes" id="UP000593892">
    <property type="component" value="Chromosome"/>
</dbReference>
<feature type="transmembrane region" description="Helical" evidence="1">
    <location>
        <begin position="123"/>
        <end position="142"/>
    </location>
</feature>
<accession>A0A7S7NN12</accession>
<feature type="transmembrane region" description="Helical" evidence="1">
    <location>
        <begin position="12"/>
        <end position="38"/>
    </location>
</feature>
<dbReference type="RefSeq" id="WP_194448306.1">
    <property type="nucleotide sequence ID" value="NZ_CP063849.1"/>
</dbReference>
<name>A0A7S7NN12_PALFE</name>
<gene>
    <name evidence="2" type="ORF">IRI77_28180</name>
</gene>
<dbReference type="KEGG" id="pfer:IRI77_28180"/>
<sequence>MSTARNELPHRLRAALLMFGAMGLILWLTAIGFDYYRLPLAERPVHPRHWQLRPSGQIGLRVGMLSLGIFLCLFLYPLRKHWKPLQRIGKTRHWLDIHIILGLAVPVLVTFHSSLKLQGLAGMAYWIMMAIVVSGIAGRYLYAQIPRSVTMAEVSLRELQDTSQDLNREIRSQEVFDGADLREALQLPSAAQVDRMHLWQAIAWMSWLDVLRPFRMARLRRRVLSGSELMFSLGGLRSSNHPELEAVLAIVRRQGWLTAKILFLRRAGEIFHLWHVIHKPFSYSFAVLVFLHIGLAVLMGYF</sequence>